<dbReference type="EMBL" id="JAPDHF010000024">
    <property type="protein sequence ID" value="KAJ4004311.1"/>
    <property type="molecule type" value="Genomic_DNA"/>
</dbReference>
<proteinExistence type="predicted"/>
<organism evidence="1 2">
    <name type="scientific">Fusarium irregulare</name>
    <dbReference type="NCBI Taxonomy" id="2494466"/>
    <lineage>
        <taxon>Eukaryota</taxon>
        <taxon>Fungi</taxon>
        <taxon>Dikarya</taxon>
        <taxon>Ascomycota</taxon>
        <taxon>Pezizomycotina</taxon>
        <taxon>Sordariomycetes</taxon>
        <taxon>Hypocreomycetidae</taxon>
        <taxon>Hypocreales</taxon>
        <taxon>Nectriaceae</taxon>
        <taxon>Fusarium</taxon>
        <taxon>Fusarium incarnatum-equiseti species complex</taxon>
    </lineage>
</organism>
<protein>
    <submittedName>
        <fullName evidence="1">Uncharacterized protein</fullName>
    </submittedName>
</protein>
<keyword evidence="2" id="KW-1185">Reference proteome</keyword>
<accession>A0A9W8PFF5</accession>
<name>A0A9W8PFF5_9HYPO</name>
<sequence>MTSILSSRTVASQRAWSRSLLPPPVRLQDEEGHYIDQEAHDVFSARRGTSDEILIDDKWMLNPESPSDKFVYHEDSGQHQLPETAYDSVRIKGKRDIHGSPLVAHVIQQSREELWSPRPTHQRQDISFHKGRRQPNGPVVGYRVLRRCCSSPEVKQNAPFMKQPEPEREDYELGVVIVGFSKEFLHPVLMQIEEGELEDIEESEHSLISTVFRTYPHGMRCGIDIIWHENIAVPENFKYVKDGLRNQLEGEEQAQFNRKLQYEHEHRQSRLLSISSTIAHVFPNSKNKETKPRMRNLFGVIPYQDIHFELKWPRLTLFKFPKAMITAMEGFLSQLKNDVISLNLALAATVIFFDLQKQDKS</sequence>
<evidence type="ECO:0000313" key="1">
    <source>
        <dbReference type="EMBL" id="KAJ4004311.1"/>
    </source>
</evidence>
<reference evidence="1" key="1">
    <citation type="submission" date="2022-10" db="EMBL/GenBank/DDBJ databases">
        <title>Fusarium specimens isolated from Avocado Roots.</title>
        <authorList>
            <person name="Stajich J."/>
            <person name="Roper C."/>
            <person name="Heimlech-Rivalta G."/>
        </authorList>
    </citation>
    <scope>NUCLEOTIDE SEQUENCE</scope>
    <source>
        <strain evidence="1">CF00143</strain>
    </source>
</reference>
<dbReference type="AlphaFoldDB" id="A0A9W8PFF5"/>
<gene>
    <name evidence="1" type="ORF">NW766_011615</name>
</gene>
<dbReference type="OrthoDB" id="5106987at2759"/>
<dbReference type="Proteomes" id="UP001152130">
    <property type="component" value="Unassembled WGS sequence"/>
</dbReference>
<evidence type="ECO:0000313" key="2">
    <source>
        <dbReference type="Proteomes" id="UP001152130"/>
    </source>
</evidence>
<comment type="caution">
    <text evidence="1">The sequence shown here is derived from an EMBL/GenBank/DDBJ whole genome shotgun (WGS) entry which is preliminary data.</text>
</comment>